<keyword evidence="1" id="KW-0472">Membrane</keyword>
<accession>W4LRN1</accession>
<dbReference type="AlphaFoldDB" id="W4LRN1"/>
<protein>
    <submittedName>
        <fullName evidence="2">Uncharacterized protein</fullName>
    </submittedName>
</protein>
<keyword evidence="3" id="KW-1185">Reference proteome</keyword>
<feature type="transmembrane region" description="Helical" evidence="1">
    <location>
        <begin position="22"/>
        <end position="41"/>
    </location>
</feature>
<proteinExistence type="predicted"/>
<keyword evidence="1" id="KW-1133">Transmembrane helix</keyword>
<evidence type="ECO:0000256" key="1">
    <source>
        <dbReference type="SAM" id="Phobius"/>
    </source>
</evidence>
<dbReference type="Proteomes" id="UP000019141">
    <property type="component" value="Unassembled WGS sequence"/>
</dbReference>
<evidence type="ECO:0000313" key="3">
    <source>
        <dbReference type="Proteomes" id="UP000019141"/>
    </source>
</evidence>
<sequence length="42" mass="5212">MRRIEDWRPEDTQFWTATGRKIAWRNLWWAVASLILSFSVWM</sequence>
<dbReference type="EMBL" id="AZHW01000380">
    <property type="protein sequence ID" value="ETX00052.1"/>
    <property type="molecule type" value="Genomic_DNA"/>
</dbReference>
<dbReference type="HOGENOM" id="CLU_3248794_0_0_7"/>
<dbReference type="Gene3D" id="1.20.1250.20">
    <property type="entry name" value="MFS general substrate transporter like domains"/>
    <property type="match status" value="1"/>
</dbReference>
<comment type="caution">
    <text evidence="2">The sequence shown here is derived from an EMBL/GenBank/DDBJ whole genome shotgun (WGS) entry which is preliminary data.</text>
</comment>
<reference evidence="2 3" key="1">
    <citation type="journal article" date="2014" name="Nature">
        <title>An environmental bacterial taxon with a large and distinct metabolic repertoire.</title>
        <authorList>
            <person name="Wilson M.C."/>
            <person name="Mori T."/>
            <person name="Ruckert C."/>
            <person name="Uria A.R."/>
            <person name="Helf M.J."/>
            <person name="Takada K."/>
            <person name="Gernert C."/>
            <person name="Steffens U.A."/>
            <person name="Heycke N."/>
            <person name="Schmitt S."/>
            <person name="Rinke C."/>
            <person name="Helfrich E.J."/>
            <person name="Brachmann A.O."/>
            <person name="Gurgui C."/>
            <person name="Wakimoto T."/>
            <person name="Kracht M."/>
            <person name="Crusemann M."/>
            <person name="Hentschel U."/>
            <person name="Abe I."/>
            <person name="Matsunaga S."/>
            <person name="Kalinowski J."/>
            <person name="Takeyama H."/>
            <person name="Piel J."/>
        </authorList>
    </citation>
    <scope>NUCLEOTIDE SEQUENCE [LARGE SCALE GENOMIC DNA]</scope>
    <source>
        <strain evidence="3">TSY1</strain>
    </source>
</reference>
<gene>
    <name evidence="2" type="ORF">ETSY1_12690</name>
</gene>
<keyword evidence="1" id="KW-0812">Transmembrane</keyword>
<name>W4LRN1_ENTF1</name>
<evidence type="ECO:0000313" key="2">
    <source>
        <dbReference type="EMBL" id="ETX00052.1"/>
    </source>
</evidence>
<dbReference type="InterPro" id="IPR036259">
    <property type="entry name" value="MFS_trans_sf"/>
</dbReference>
<organism evidence="2 3">
    <name type="scientific">Entotheonella factor</name>
    <dbReference type="NCBI Taxonomy" id="1429438"/>
    <lineage>
        <taxon>Bacteria</taxon>
        <taxon>Pseudomonadati</taxon>
        <taxon>Nitrospinota/Tectimicrobiota group</taxon>
        <taxon>Candidatus Tectimicrobiota</taxon>
        <taxon>Candidatus Entotheonellia</taxon>
        <taxon>Candidatus Entotheonellales</taxon>
        <taxon>Candidatus Entotheonellaceae</taxon>
        <taxon>Candidatus Entotheonella</taxon>
    </lineage>
</organism>